<comment type="caution">
    <text evidence="1">The sequence shown here is derived from an EMBL/GenBank/DDBJ whole genome shotgun (WGS) entry which is preliminary data.</text>
</comment>
<organism evidence="1 2">
    <name type="scientific">Cryobacterium serini</name>
    <dbReference type="NCBI Taxonomy" id="1259201"/>
    <lineage>
        <taxon>Bacteria</taxon>
        <taxon>Bacillati</taxon>
        <taxon>Actinomycetota</taxon>
        <taxon>Actinomycetes</taxon>
        <taxon>Micrococcales</taxon>
        <taxon>Microbacteriaceae</taxon>
        <taxon>Cryobacterium</taxon>
    </lineage>
</organism>
<evidence type="ECO:0008006" key="3">
    <source>
        <dbReference type="Google" id="ProtNLM"/>
    </source>
</evidence>
<proteinExistence type="predicted"/>
<evidence type="ECO:0000313" key="2">
    <source>
        <dbReference type="Proteomes" id="UP000297626"/>
    </source>
</evidence>
<evidence type="ECO:0000313" key="1">
    <source>
        <dbReference type="EMBL" id="TFD89887.1"/>
    </source>
</evidence>
<accession>A0A4R9BU36</accession>
<dbReference type="EMBL" id="SOHN01000008">
    <property type="protein sequence ID" value="TFD89887.1"/>
    <property type="molecule type" value="Genomic_DNA"/>
</dbReference>
<dbReference type="Proteomes" id="UP000297626">
    <property type="component" value="Unassembled WGS sequence"/>
</dbReference>
<dbReference type="RefSeq" id="WP_134527820.1">
    <property type="nucleotide sequence ID" value="NZ_SOHN01000008.1"/>
</dbReference>
<gene>
    <name evidence="1" type="ORF">E3T51_04025</name>
</gene>
<sequence length="487" mass="50532">MAVIAALSGCSAPAPEAPAAADPFDLTAPIEPSWTAEVDLVGYPIYLDGYVASYVAATDGALHVVVWDAATGTEEWRNIAGLGAVSAESSITLAGLESGGKSFVTYLSPSTNPDDPEGWSDLMISEIGTATSTVGLDDEIWANSVPSVCADGKAVCFRGYSKETADGDSAWFRSAPNSGTIVADTTVAVPDGARLIGTNVFSTNDRSEGAIEQLGYSAGGVTVWQVPYADVFGEGYTSDGGWNWSIFESDDVIVGSGYFVDQDRVDGGEFVHDYTKRAVVGLNPATGDVLWRLAGAATCAGSPNEYDLVDGLVPLCRTNAGTETGAFGADGTTIDRSRADYDMDVIGVDPLSGDIGWTYPVGDAGLNETQTAALSFRSFSPTRPFDISGTVRLVDMLRGDARDVPEDAILPCNEVRDAFSAPKSGAENDSVVEYDAGNDAVPCTSDLIALDGTAYSAAAARMAGVETSKNTFVVGGATGLSSYTLPD</sequence>
<keyword evidence="2" id="KW-1185">Reference proteome</keyword>
<protein>
    <recommendedName>
        <fullName evidence="3">PQQ-binding-like beta-propeller repeat protein</fullName>
    </recommendedName>
</protein>
<dbReference type="AlphaFoldDB" id="A0A4R9BU36"/>
<name>A0A4R9BU36_9MICO</name>
<reference evidence="1 2" key="1">
    <citation type="submission" date="2019-03" db="EMBL/GenBank/DDBJ databases">
        <title>Genomics of glacier-inhabiting Cryobacterium strains.</title>
        <authorList>
            <person name="Liu Q."/>
            <person name="Xin Y.-H."/>
        </authorList>
    </citation>
    <scope>NUCLEOTIDE SEQUENCE [LARGE SCALE GENOMIC DNA]</scope>
    <source>
        <strain evidence="1 2">Sr54</strain>
    </source>
</reference>